<accession>A0A2N5T898</accession>
<dbReference type="EMBL" id="PGCI01000682">
    <property type="protein sequence ID" value="PLW21714.1"/>
    <property type="molecule type" value="Genomic_DNA"/>
</dbReference>
<evidence type="ECO:0000313" key="2">
    <source>
        <dbReference type="EMBL" id="PLW21714.1"/>
    </source>
</evidence>
<sequence length="97" mass="11170">MALMEASELLEEADEEGKDNKAGRFYRREASRRDHFPFTRVPRVARGRIEPQADSSAWCSTASQRIDRIEASPHLKIRRNLVLTNQQVISLPLSFED</sequence>
<gene>
    <name evidence="3" type="ORF">PCASD_12893</name>
    <name evidence="2" type="ORF">PCASD_16682</name>
</gene>
<evidence type="ECO:0000313" key="3">
    <source>
        <dbReference type="EMBL" id="PLW33046.1"/>
    </source>
</evidence>
<evidence type="ECO:0000256" key="1">
    <source>
        <dbReference type="SAM" id="MobiDB-lite"/>
    </source>
</evidence>
<proteinExistence type="predicted"/>
<feature type="region of interest" description="Disordered" evidence="1">
    <location>
        <begin position="1"/>
        <end position="26"/>
    </location>
</feature>
<reference evidence="2 4" key="1">
    <citation type="submission" date="2017-11" db="EMBL/GenBank/DDBJ databases">
        <title>De novo assembly and phasing of dikaryotic genomes from two isolates of Puccinia coronata f. sp. avenae, the causal agent of oat crown rust.</title>
        <authorList>
            <person name="Miller M.E."/>
            <person name="Zhang Y."/>
            <person name="Omidvar V."/>
            <person name="Sperschneider J."/>
            <person name="Schwessinger B."/>
            <person name="Raley C."/>
            <person name="Palmer J.M."/>
            <person name="Garnica D."/>
            <person name="Upadhyaya N."/>
            <person name="Rathjen J."/>
            <person name="Taylor J.M."/>
            <person name="Park R.F."/>
            <person name="Dodds P.N."/>
            <person name="Hirsch C.D."/>
            <person name="Kianian S.F."/>
            <person name="Figueroa M."/>
        </authorList>
    </citation>
    <scope>NUCLEOTIDE SEQUENCE [LARGE SCALE GENOMIC DNA]</scope>
    <source>
        <strain evidence="2">12SD80</strain>
    </source>
</reference>
<feature type="compositionally biased region" description="Acidic residues" evidence="1">
    <location>
        <begin position="8"/>
        <end position="17"/>
    </location>
</feature>
<dbReference type="EMBL" id="PGCI01000229">
    <property type="protein sequence ID" value="PLW33046.1"/>
    <property type="molecule type" value="Genomic_DNA"/>
</dbReference>
<evidence type="ECO:0000313" key="4">
    <source>
        <dbReference type="Proteomes" id="UP000235392"/>
    </source>
</evidence>
<dbReference type="Proteomes" id="UP000235392">
    <property type="component" value="Unassembled WGS sequence"/>
</dbReference>
<organism evidence="2 4">
    <name type="scientific">Puccinia coronata f. sp. avenae</name>
    <dbReference type="NCBI Taxonomy" id="200324"/>
    <lineage>
        <taxon>Eukaryota</taxon>
        <taxon>Fungi</taxon>
        <taxon>Dikarya</taxon>
        <taxon>Basidiomycota</taxon>
        <taxon>Pucciniomycotina</taxon>
        <taxon>Pucciniomycetes</taxon>
        <taxon>Pucciniales</taxon>
        <taxon>Pucciniaceae</taxon>
        <taxon>Puccinia</taxon>
    </lineage>
</organism>
<protein>
    <submittedName>
        <fullName evidence="2">Uncharacterized protein</fullName>
    </submittedName>
</protein>
<name>A0A2N5T898_9BASI</name>
<comment type="caution">
    <text evidence="2">The sequence shown here is derived from an EMBL/GenBank/DDBJ whole genome shotgun (WGS) entry which is preliminary data.</text>
</comment>
<dbReference type="AlphaFoldDB" id="A0A2N5T898"/>